<evidence type="ECO:0000313" key="1">
    <source>
        <dbReference type="EMBL" id="KAJ9126353.1"/>
    </source>
</evidence>
<sequence>MAAPAPTGGSGLDMAAIRAQIAARMASMSSAAGRPSPSPALSNGPTSLPPPTISAPPAPSAAASGIPSNLPAETAARLAALRERIAAQQNKITSAAANVSGVASGPVLPSGGIGGLPSRPGSAAAAAGASTTTGTAMKGGLGSVVAHPLLADLTSSNNGTPSNSRGGTPGLSTGGSATPSGGWKGGRSGGGGKYAPMVPKFTSVKANARFAGTVGAGAGAAADDGMGVGSVPRIVQQAPSLNPYLSVPPAPNDPSTPLSDAATVPYGETAAAAARRARPTLKFIQKGKYINKAEQLRKDQKLEELRQRIAENARKVGLESEFDILERNVRRQPPPEVEWWDAPLLRNGTYEDLDADGGVREGTTIYDEGGEGRLVTLAFVQHPIPIPAPWEGKEPQARGLMLTKKEQKKMRRQRRAAELQDKRDRQKMGLLPPDPPKIRLQNMMKVLTSSAISDPTKVEAKVRAEAAGRQRKHEEENEARKLTDEQRREKLEQKKVKEEHKGLVGAAFKIKYLVNGAHRFKIRKNAEQLGLNGLLLFHADFAMVYVEGSAIALKKYKRLLLSRIDWTEEARPKPLFASAGGGEGMDVDALIGDGAAEDGDDATGAGANGGGGWQPIQSRPETMADNRCELVWEGEVQEKHFRSFRYRNIEVDREAREMLGKAREGLWDLTKRWIWEGVD</sequence>
<keyword evidence="2" id="KW-1185">Reference proteome</keyword>
<dbReference type="EMBL" id="JASBWV010000005">
    <property type="protein sequence ID" value="KAJ9126353.1"/>
    <property type="molecule type" value="Genomic_DNA"/>
</dbReference>
<proteinExistence type="predicted"/>
<organism evidence="1 2">
    <name type="scientific">Naganishia onofrii</name>
    <dbReference type="NCBI Taxonomy" id="1851511"/>
    <lineage>
        <taxon>Eukaryota</taxon>
        <taxon>Fungi</taxon>
        <taxon>Dikarya</taxon>
        <taxon>Basidiomycota</taxon>
        <taxon>Agaricomycotina</taxon>
        <taxon>Tremellomycetes</taxon>
        <taxon>Filobasidiales</taxon>
        <taxon>Filobasidiaceae</taxon>
        <taxon>Naganishia</taxon>
    </lineage>
</organism>
<evidence type="ECO:0000313" key="2">
    <source>
        <dbReference type="Proteomes" id="UP001234202"/>
    </source>
</evidence>
<reference evidence="1" key="1">
    <citation type="submission" date="2023-04" db="EMBL/GenBank/DDBJ databases">
        <title>Draft Genome sequencing of Naganishia species isolated from polar environments using Oxford Nanopore Technology.</title>
        <authorList>
            <person name="Leo P."/>
            <person name="Venkateswaran K."/>
        </authorList>
    </citation>
    <scope>NUCLEOTIDE SEQUENCE</scope>
    <source>
        <strain evidence="1">DBVPG 5303</strain>
    </source>
</reference>
<dbReference type="Proteomes" id="UP001234202">
    <property type="component" value="Unassembled WGS sequence"/>
</dbReference>
<name>A0ACC2XQS2_9TREE</name>
<comment type="caution">
    <text evidence="1">The sequence shown here is derived from an EMBL/GenBank/DDBJ whole genome shotgun (WGS) entry which is preliminary data.</text>
</comment>
<gene>
    <name evidence="1" type="ORF">QFC24_002087</name>
</gene>
<protein>
    <submittedName>
        <fullName evidence="1">Uncharacterized protein</fullName>
    </submittedName>
</protein>
<accession>A0ACC2XQS2</accession>